<dbReference type="InterPro" id="IPR048354">
    <property type="entry name" value="TOD1_MUCI70_glycTrfase_dom"/>
</dbReference>
<dbReference type="RefSeq" id="XP_030511911.1">
    <property type="nucleotide sequence ID" value="XM_030656051.2"/>
</dbReference>
<sequence length="609" mass="68436">MTGVPFGLRTGSYGSLQQLSNGALQNQAAPVLLRKPSKLGLSGSREKEKFLPFICRYLGRKRVAMMLLVALALFVFVFGSFTVNKEGNGPIIVSHTESMIPFTEKASGHAVVRHFPGVEDRQKHRGSIGRKTVPRSGRSRARTPPVPAHSLRQRARPHPLSHSDLTSSNSGFTGAVPVGHQCKNFAFPPPPPAGARRIGPRPCPVCYLPVEQAIASMPSSPAISPVLHKLTYVHDENPVQSEQYGGSDFGGYPSLTERDDSFDIKESMRVHCGFVKGHKPGRQTGFDIDEADLEEMEQYHDVIVASAIFGNYDIIQQPRNISKAAKNNIPFFMFIDEETEAFMQNSSVLNNSMRVGLWKIIVVHNIPYADARRNGKVPKLLLHRIFPNIRYSIWVDGKLQLVVDPYQILERFLWRENASFAISRHYRRFDVFEEAEANKAAGKYDNVSIDSQIEFYKSEGLTPYSLAKLPITSDVPEGCVIIREHIPITNLFTCLWFNEVDRFTARDQLSFSTVRDKIMAKANWSINMFMDCERRNFVIQAYHRDLLEHMPPPASPAIRAQPASTIINTSGRRAPVKKGISSKRPRSDRKPGSRRHRKVTAGTRDRSSF</sequence>
<evidence type="ECO:0000313" key="5">
    <source>
        <dbReference type="RefSeq" id="XP_030511911.1"/>
    </source>
</evidence>
<feature type="compositionally biased region" description="Basic residues" evidence="1">
    <location>
        <begin position="574"/>
        <end position="599"/>
    </location>
</feature>
<dbReference type="PANTHER" id="PTHR12956:SF61">
    <property type="entry name" value="TRNA (MET) CYTIDINE ACETYLTRANSFERASE-RELATED"/>
    <property type="match status" value="1"/>
</dbReference>
<keyword evidence="2" id="KW-0472">Membrane</keyword>
<protein>
    <submittedName>
        <fullName evidence="5">Probable hexosyltransferase MUCI70</fullName>
    </submittedName>
</protein>
<dbReference type="Proteomes" id="UP000827889">
    <property type="component" value="Chromosome 2"/>
</dbReference>
<evidence type="ECO:0000259" key="3">
    <source>
        <dbReference type="Pfam" id="PF04765"/>
    </source>
</evidence>
<proteinExistence type="predicted"/>
<dbReference type="Pfam" id="PF04765">
    <property type="entry name" value="TOD1_MUCI70"/>
    <property type="match status" value="1"/>
</dbReference>
<reference evidence="4" key="1">
    <citation type="submission" date="2025-05" db="UniProtKB">
        <authorList>
            <consortium name="RefSeq"/>
        </authorList>
    </citation>
    <scope>NUCLEOTIDE SEQUENCE [LARGE SCALE GENOMIC DNA]</scope>
</reference>
<evidence type="ECO:0000256" key="1">
    <source>
        <dbReference type="SAM" id="MobiDB-lite"/>
    </source>
</evidence>
<evidence type="ECO:0000256" key="2">
    <source>
        <dbReference type="SAM" id="Phobius"/>
    </source>
</evidence>
<keyword evidence="2" id="KW-0812">Transmembrane</keyword>
<keyword evidence="4" id="KW-1185">Reference proteome</keyword>
<dbReference type="InterPro" id="IPR006852">
    <property type="entry name" value="TOD1_MUCI70"/>
</dbReference>
<dbReference type="AlphaFoldDB" id="A0A8B8MM30"/>
<organism evidence="4 5">
    <name type="scientific">Rhodamnia argentea</name>
    <dbReference type="NCBI Taxonomy" id="178133"/>
    <lineage>
        <taxon>Eukaryota</taxon>
        <taxon>Viridiplantae</taxon>
        <taxon>Streptophyta</taxon>
        <taxon>Embryophyta</taxon>
        <taxon>Tracheophyta</taxon>
        <taxon>Spermatophyta</taxon>
        <taxon>Magnoliopsida</taxon>
        <taxon>eudicotyledons</taxon>
        <taxon>Gunneridae</taxon>
        <taxon>Pentapetalae</taxon>
        <taxon>rosids</taxon>
        <taxon>malvids</taxon>
        <taxon>Myrtales</taxon>
        <taxon>Myrtaceae</taxon>
        <taxon>Myrtoideae</taxon>
        <taxon>Myrteae</taxon>
        <taxon>Australasian group</taxon>
        <taxon>Rhodamnia</taxon>
    </lineage>
</organism>
<feature type="region of interest" description="Disordered" evidence="1">
    <location>
        <begin position="119"/>
        <end position="168"/>
    </location>
</feature>
<feature type="domain" description="TOD1/MUCI70 glycosyltransferase-like" evidence="3">
    <location>
        <begin position="230"/>
        <end position="543"/>
    </location>
</feature>
<feature type="transmembrane region" description="Helical" evidence="2">
    <location>
        <begin position="63"/>
        <end position="83"/>
    </location>
</feature>
<accession>A0A8B8MM30</accession>
<dbReference type="GeneID" id="115726258"/>
<reference evidence="5" key="2">
    <citation type="submission" date="2025-08" db="UniProtKB">
        <authorList>
            <consortium name="RefSeq"/>
        </authorList>
    </citation>
    <scope>IDENTIFICATION</scope>
    <source>
        <tissue evidence="5">Leaf</tissue>
    </source>
</reference>
<dbReference type="PANTHER" id="PTHR12956">
    <property type="entry name" value="ALKALINE CERAMIDASE-RELATED"/>
    <property type="match status" value="1"/>
</dbReference>
<feature type="region of interest" description="Disordered" evidence="1">
    <location>
        <begin position="564"/>
        <end position="609"/>
    </location>
</feature>
<keyword evidence="2" id="KW-1133">Transmembrane helix</keyword>
<dbReference type="OrthoDB" id="1905162at2759"/>
<gene>
    <name evidence="5" type="primary">LOC115726258</name>
</gene>
<dbReference type="KEGG" id="rarg:115726258"/>
<name>A0A8B8MM30_9MYRT</name>
<evidence type="ECO:0000313" key="4">
    <source>
        <dbReference type="Proteomes" id="UP000827889"/>
    </source>
</evidence>